<dbReference type="AlphaFoldDB" id="A0A8H3FRK4"/>
<name>A0A8H3FRK4_9LECA</name>
<comment type="caution">
    <text evidence="2">The sequence shown here is derived from an EMBL/GenBank/DDBJ whole genome shotgun (WGS) entry which is preliminary data.</text>
</comment>
<organism evidence="2 3">
    <name type="scientific">Alectoria fallacina</name>
    <dbReference type="NCBI Taxonomy" id="1903189"/>
    <lineage>
        <taxon>Eukaryota</taxon>
        <taxon>Fungi</taxon>
        <taxon>Dikarya</taxon>
        <taxon>Ascomycota</taxon>
        <taxon>Pezizomycotina</taxon>
        <taxon>Lecanoromycetes</taxon>
        <taxon>OSLEUM clade</taxon>
        <taxon>Lecanoromycetidae</taxon>
        <taxon>Lecanorales</taxon>
        <taxon>Lecanorineae</taxon>
        <taxon>Parmeliaceae</taxon>
        <taxon>Alectoria</taxon>
    </lineage>
</organism>
<dbReference type="EMBL" id="CAJPDR010000296">
    <property type="protein sequence ID" value="CAF9930926.1"/>
    <property type="molecule type" value="Genomic_DNA"/>
</dbReference>
<feature type="compositionally biased region" description="Polar residues" evidence="1">
    <location>
        <begin position="45"/>
        <end position="55"/>
    </location>
</feature>
<proteinExistence type="predicted"/>
<keyword evidence="3" id="KW-1185">Reference proteome</keyword>
<feature type="compositionally biased region" description="Basic and acidic residues" evidence="1">
    <location>
        <begin position="367"/>
        <end position="379"/>
    </location>
</feature>
<feature type="non-terminal residue" evidence="2">
    <location>
        <position position="422"/>
    </location>
</feature>
<reference evidence="2" key="1">
    <citation type="submission" date="2021-03" db="EMBL/GenBank/DDBJ databases">
        <authorList>
            <person name="Tagirdzhanova G."/>
        </authorList>
    </citation>
    <scope>NUCLEOTIDE SEQUENCE</scope>
</reference>
<feature type="region of interest" description="Disordered" evidence="1">
    <location>
        <begin position="1"/>
        <end position="64"/>
    </location>
</feature>
<feature type="compositionally biased region" description="Polar residues" evidence="1">
    <location>
        <begin position="386"/>
        <end position="402"/>
    </location>
</feature>
<sequence length="422" mass="46520">MARKRNLINDDNIASDNSQTSKRQRGDGEDGSTTKRGSRSKNFKVPNQTASQRGTMSAKAQGKKVSKQKVITETFIPMVEPSDGNHERVVFIDNDTKEPVYALYRKTEEAEPMAHLWAEFLQHIQSARDQIGADALMTFLTAEEIAAIDLKNNAHIFPTLITRAGALRSKDNLDAATTSARNAGGKFGGTATVTDADILRSRATSMRKKALALNKQAEAYEKQADQMEPTQNAPEETPLAKVGMMYIGDTLSLNRKEFNKFILDHEEHLTVTAEKLRSEMATLAAFVHKAEKRLRDDIQLKIAADYKLCRDIKLFGKFEVKGWQMGALPIGAHICWCDQCTGGTGPTGDVNKVALKYPPDSELPQLGREDALPEIKEPDEVGTPLSRATEQHTLTDTGSVSLFPSDEVRAGDEIEDSDAVKD</sequence>
<evidence type="ECO:0000313" key="2">
    <source>
        <dbReference type="EMBL" id="CAF9930926.1"/>
    </source>
</evidence>
<feature type="compositionally biased region" description="Basic and acidic residues" evidence="1">
    <location>
        <begin position="406"/>
        <end position="422"/>
    </location>
</feature>
<feature type="compositionally biased region" description="Polar residues" evidence="1">
    <location>
        <begin position="12"/>
        <end position="21"/>
    </location>
</feature>
<protein>
    <submittedName>
        <fullName evidence="2">Uncharacterized protein</fullName>
    </submittedName>
</protein>
<evidence type="ECO:0000313" key="3">
    <source>
        <dbReference type="Proteomes" id="UP000664203"/>
    </source>
</evidence>
<accession>A0A8H3FRK4</accession>
<evidence type="ECO:0000256" key="1">
    <source>
        <dbReference type="SAM" id="MobiDB-lite"/>
    </source>
</evidence>
<dbReference type="OrthoDB" id="10662590at2759"/>
<gene>
    <name evidence="2" type="ORF">ALECFALPRED_004760</name>
</gene>
<feature type="region of interest" description="Disordered" evidence="1">
    <location>
        <begin position="359"/>
        <end position="422"/>
    </location>
</feature>
<dbReference type="Proteomes" id="UP000664203">
    <property type="component" value="Unassembled WGS sequence"/>
</dbReference>